<protein>
    <recommendedName>
        <fullName evidence="2">Lipocalin-like domain-containing protein</fullName>
    </recommendedName>
</protein>
<accession>A0A645DE96</accession>
<proteinExistence type="predicted"/>
<evidence type="ECO:0000313" key="1">
    <source>
        <dbReference type="EMBL" id="MPM87173.1"/>
    </source>
</evidence>
<gene>
    <name evidence="1" type="ORF">SDC9_134267</name>
</gene>
<dbReference type="EMBL" id="VSSQ01035053">
    <property type="protein sequence ID" value="MPM87173.1"/>
    <property type="molecule type" value="Genomic_DNA"/>
</dbReference>
<reference evidence="1" key="1">
    <citation type="submission" date="2019-08" db="EMBL/GenBank/DDBJ databases">
        <authorList>
            <person name="Kucharzyk K."/>
            <person name="Murdoch R.W."/>
            <person name="Higgins S."/>
            <person name="Loffler F."/>
        </authorList>
    </citation>
    <scope>NUCLEOTIDE SEQUENCE</scope>
</reference>
<dbReference type="PROSITE" id="PS51257">
    <property type="entry name" value="PROKAR_LIPOPROTEIN"/>
    <property type="match status" value="1"/>
</dbReference>
<comment type="caution">
    <text evidence="1">The sequence shown here is derived from an EMBL/GenBank/DDBJ whole genome shotgun (WGS) entry which is preliminary data.</text>
</comment>
<organism evidence="1">
    <name type="scientific">bioreactor metagenome</name>
    <dbReference type="NCBI Taxonomy" id="1076179"/>
    <lineage>
        <taxon>unclassified sequences</taxon>
        <taxon>metagenomes</taxon>
        <taxon>ecological metagenomes</taxon>
    </lineage>
</organism>
<sequence>MSKKLLMLIGILLVCLLISCDEGNTAIAAFEGTWLFPDQGGYSDISVYVDNDGNTGIADIGFTTSTYSYWCYGGGTYSGTVLVGTYDYNMDDSSIADADASGSDYSISITYSISGGKLSISCSGTGPLNGKSFSNGVLQ</sequence>
<evidence type="ECO:0008006" key="2">
    <source>
        <dbReference type="Google" id="ProtNLM"/>
    </source>
</evidence>
<dbReference type="AlphaFoldDB" id="A0A645DE96"/>
<name>A0A645DE96_9ZZZZ</name>